<dbReference type="PROSITE" id="PS51000">
    <property type="entry name" value="HTH_DEOR_2"/>
    <property type="match status" value="1"/>
</dbReference>
<dbReference type="SUPFAM" id="SSF46785">
    <property type="entry name" value="Winged helix' DNA-binding domain"/>
    <property type="match status" value="1"/>
</dbReference>
<evidence type="ECO:0000256" key="2">
    <source>
        <dbReference type="ARBA" id="ARBA00023125"/>
    </source>
</evidence>
<organism evidence="5 6">
    <name type="scientific">Gordonia iterans</name>
    <dbReference type="NCBI Taxonomy" id="1004901"/>
    <lineage>
        <taxon>Bacteria</taxon>
        <taxon>Bacillati</taxon>
        <taxon>Actinomycetota</taxon>
        <taxon>Actinomycetes</taxon>
        <taxon>Mycobacteriales</taxon>
        <taxon>Gordoniaceae</taxon>
        <taxon>Gordonia</taxon>
    </lineage>
</organism>
<dbReference type="PROSITE" id="PS52050">
    <property type="entry name" value="WYL"/>
    <property type="match status" value="1"/>
</dbReference>
<dbReference type="InterPro" id="IPR036388">
    <property type="entry name" value="WH-like_DNA-bd_sf"/>
</dbReference>
<dbReference type="GO" id="GO:0003677">
    <property type="term" value="F:DNA binding"/>
    <property type="evidence" value="ECO:0007669"/>
    <property type="project" value="UniProtKB-KW"/>
</dbReference>
<dbReference type="PIRSF" id="PIRSF016838">
    <property type="entry name" value="PafC"/>
    <property type="match status" value="1"/>
</dbReference>
<dbReference type="InterPro" id="IPR026881">
    <property type="entry name" value="WYL_dom"/>
</dbReference>
<keyword evidence="3" id="KW-0804">Transcription</keyword>
<dbReference type="Gene3D" id="1.10.10.10">
    <property type="entry name" value="Winged helix-like DNA-binding domain superfamily/Winged helix DNA-binding domain"/>
    <property type="match status" value="1"/>
</dbReference>
<dbReference type="OrthoDB" id="8555652at2"/>
<dbReference type="Proteomes" id="UP000239814">
    <property type="component" value="Chromosome"/>
</dbReference>
<dbReference type="PROSITE" id="PS00894">
    <property type="entry name" value="HTH_DEOR_1"/>
    <property type="match status" value="1"/>
</dbReference>
<keyword evidence="2" id="KW-0238">DNA-binding</keyword>
<dbReference type="PANTHER" id="PTHR34580">
    <property type="match status" value="1"/>
</dbReference>
<reference evidence="5 6" key="1">
    <citation type="submission" date="2018-03" db="EMBL/GenBank/DDBJ databases">
        <title>Characteristics and genome of n-alkane degrading marine bacteria Gordonia iterans isolated from crude oil contaminated in Tae-an, South Korea.</title>
        <authorList>
            <person name="Lee S.-S."/>
            <person name="Kim H."/>
        </authorList>
    </citation>
    <scope>NUCLEOTIDE SEQUENCE [LARGE SCALE GENOMIC DNA]</scope>
    <source>
        <strain evidence="5 6">Co17</strain>
    </source>
</reference>
<evidence type="ECO:0000313" key="6">
    <source>
        <dbReference type="Proteomes" id="UP000239814"/>
    </source>
</evidence>
<dbReference type="Pfam" id="PF08279">
    <property type="entry name" value="HTH_11"/>
    <property type="match status" value="1"/>
</dbReference>
<dbReference type="EMBL" id="CP027433">
    <property type="protein sequence ID" value="AVM01379.1"/>
    <property type="molecule type" value="Genomic_DNA"/>
</dbReference>
<gene>
    <name evidence="5" type="ORF">C6V83_15130</name>
</gene>
<dbReference type="AlphaFoldDB" id="A0A2S0KI75"/>
<dbReference type="Pfam" id="PF13280">
    <property type="entry name" value="WYL"/>
    <property type="match status" value="1"/>
</dbReference>
<dbReference type="InterPro" id="IPR018356">
    <property type="entry name" value="Tscrpt_reg_HTH_DeoR_CS"/>
</dbReference>
<dbReference type="GO" id="GO:0003700">
    <property type="term" value="F:DNA-binding transcription factor activity"/>
    <property type="evidence" value="ECO:0007669"/>
    <property type="project" value="InterPro"/>
</dbReference>
<dbReference type="InterPro" id="IPR051534">
    <property type="entry name" value="CBASS_pafABC_assoc_protein"/>
</dbReference>
<keyword evidence="6" id="KW-1185">Reference proteome</keyword>
<dbReference type="PANTHER" id="PTHR34580:SF3">
    <property type="entry name" value="PROTEIN PAFB"/>
    <property type="match status" value="1"/>
</dbReference>
<dbReference type="KEGG" id="git:C6V83_15130"/>
<proteinExistence type="predicted"/>
<feature type="domain" description="HTH deoR-type" evidence="4">
    <location>
        <begin position="4"/>
        <end position="70"/>
    </location>
</feature>
<dbReference type="RefSeq" id="WP_105943087.1">
    <property type="nucleotide sequence ID" value="NZ_CP027433.1"/>
</dbReference>
<dbReference type="InterPro" id="IPR013196">
    <property type="entry name" value="HTH_11"/>
</dbReference>
<keyword evidence="1" id="KW-0805">Transcription regulation</keyword>
<protein>
    <submittedName>
        <fullName evidence="5">Transcriptional regulator</fullName>
    </submittedName>
</protein>
<evidence type="ECO:0000259" key="4">
    <source>
        <dbReference type="PROSITE" id="PS51000"/>
    </source>
</evidence>
<dbReference type="InterPro" id="IPR036390">
    <property type="entry name" value="WH_DNA-bd_sf"/>
</dbReference>
<name>A0A2S0KI75_9ACTN</name>
<dbReference type="InterPro" id="IPR028349">
    <property type="entry name" value="PafC-like"/>
</dbReference>
<evidence type="ECO:0000256" key="1">
    <source>
        <dbReference type="ARBA" id="ARBA00023015"/>
    </source>
</evidence>
<dbReference type="InterPro" id="IPR001034">
    <property type="entry name" value="DeoR_HTH"/>
</dbReference>
<accession>A0A2S0KI75</accession>
<sequence>MGDTGSRRLRLLSLLQARRFWLGADLAGELGVSLRTLRRDVDRLRDLGYPVDADRGVGGGYQLAHGASLPPLVLDDDEAVAVTVGLLTSAQSPISDIAETSARALAKVIPVMPARLRRRVEALKAVTVSAERTWSGTQTDFETLVATARACRDDERIVFGYTAADGAQSQRRVEPHRLVTLGRRWYLVAYDVERSDWRSFRLDRMTGVDNTGVKFGRRTIPGGDAAEYVRHAVAARSRTCAVVEVAGDAEAVGDVLGRWASVTALAPGRCRVEIDTDSLDWAAAVVGFSGCRALRADPPEFAERLRDWAGRLVPPEVPGPP</sequence>
<evidence type="ECO:0000256" key="3">
    <source>
        <dbReference type="ARBA" id="ARBA00023163"/>
    </source>
</evidence>
<evidence type="ECO:0000313" key="5">
    <source>
        <dbReference type="EMBL" id="AVM01379.1"/>
    </source>
</evidence>